<comment type="caution">
    <text evidence="31">The sequence shown here is derived from an EMBL/GenBank/DDBJ whole genome shotgun (WGS) entry which is preliminary data.</text>
</comment>
<feature type="compositionally biased region" description="Basic and acidic residues" evidence="26">
    <location>
        <begin position="794"/>
        <end position="831"/>
    </location>
</feature>
<keyword evidence="20" id="KW-0046">Antibiotic resistance</keyword>
<comment type="pathway">
    <text evidence="2">Cell wall biogenesis; peptidoglycan biosynthesis.</text>
</comment>
<evidence type="ECO:0000256" key="7">
    <source>
        <dbReference type="ARBA" id="ARBA00022475"/>
    </source>
</evidence>
<keyword evidence="10" id="KW-0645">Protease</keyword>
<dbReference type="PANTHER" id="PTHR32282:SF27">
    <property type="entry name" value="PENICILLIN-BINDING PROTEIN 1A"/>
    <property type="match status" value="1"/>
</dbReference>
<keyword evidence="7" id="KW-1003">Cell membrane</keyword>
<evidence type="ECO:0000259" key="28">
    <source>
        <dbReference type="Pfam" id="PF00905"/>
    </source>
</evidence>
<feature type="region of interest" description="Disordered" evidence="26">
    <location>
        <begin position="794"/>
        <end position="837"/>
    </location>
</feature>
<comment type="catalytic activity">
    <reaction evidence="23">
        <text>Preferential cleavage: (Ac)2-L-Lys-D-Ala-|-D-Ala. Also transpeptidation of peptidyl-alanyl moieties that are N-acyl substituents of D-alanine.</text>
        <dbReference type="EC" id="3.4.16.4"/>
    </reaction>
</comment>
<dbReference type="GO" id="GO:0016757">
    <property type="term" value="F:glycosyltransferase activity"/>
    <property type="evidence" value="ECO:0007669"/>
    <property type="project" value="UniProtKB-KW"/>
</dbReference>
<dbReference type="InterPro" id="IPR050396">
    <property type="entry name" value="Glycosyltr_51/Transpeptidase"/>
</dbReference>
<evidence type="ECO:0000256" key="11">
    <source>
        <dbReference type="ARBA" id="ARBA00022676"/>
    </source>
</evidence>
<evidence type="ECO:0000256" key="23">
    <source>
        <dbReference type="ARBA" id="ARBA00034000"/>
    </source>
</evidence>
<keyword evidence="8" id="KW-0997">Cell inner membrane</keyword>
<feature type="domain" description="Penicillin-binding protein OB-like" evidence="30">
    <location>
        <begin position="349"/>
        <end position="447"/>
    </location>
</feature>
<comment type="similarity">
    <text evidence="4">In the N-terminal section; belongs to the glycosyltransferase 51 family.</text>
</comment>
<keyword evidence="32" id="KW-1185">Reference proteome</keyword>
<dbReference type="EMBL" id="JAASQP010000001">
    <property type="protein sequence ID" value="NIJ24035.1"/>
    <property type="molecule type" value="Genomic_DNA"/>
</dbReference>
<comment type="subcellular location">
    <subcellularLocation>
        <location evidence="1">Cell inner membrane</location>
        <topology evidence="1">Single-pass type II membrane protein</topology>
    </subcellularLocation>
</comment>
<keyword evidence="16" id="KW-0735">Signal-anchor</keyword>
<evidence type="ECO:0000256" key="20">
    <source>
        <dbReference type="ARBA" id="ARBA00023251"/>
    </source>
</evidence>
<dbReference type="NCBIfam" id="TIGR02074">
    <property type="entry name" value="PBP_1a_fam"/>
    <property type="match status" value="1"/>
</dbReference>
<keyword evidence="13 27" id="KW-0812">Transmembrane</keyword>
<keyword evidence="17" id="KW-0573">Peptidoglycan synthesis</keyword>
<evidence type="ECO:0000313" key="31">
    <source>
        <dbReference type="EMBL" id="NIJ24035.1"/>
    </source>
</evidence>
<organism evidence="31 32">
    <name type="scientific">Sphingomonas japonica</name>
    <dbReference type="NCBI Taxonomy" id="511662"/>
    <lineage>
        <taxon>Bacteria</taxon>
        <taxon>Pseudomonadati</taxon>
        <taxon>Pseudomonadota</taxon>
        <taxon>Alphaproteobacteria</taxon>
        <taxon>Sphingomonadales</taxon>
        <taxon>Sphingomonadaceae</taxon>
        <taxon>Sphingomonas</taxon>
    </lineage>
</organism>
<dbReference type="Pfam" id="PF17092">
    <property type="entry name" value="PCB_OB"/>
    <property type="match status" value="1"/>
</dbReference>
<evidence type="ECO:0000256" key="10">
    <source>
        <dbReference type="ARBA" id="ARBA00022670"/>
    </source>
</evidence>
<dbReference type="InterPro" id="IPR036950">
    <property type="entry name" value="PBP_transglycosylase"/>
</dbReference>
<dbReference type="GO" id="GO:0016787">
    <property type="term" value="F:hydrolase activity"/>
    <property type="evidence" value="ECO:0007669"/>
    <property type="project" value="UniProtKB-KW"/>
</dbReference>
<dbReference type="Gene3D" id="1.10.3810.10">
    <property type="entry name" value="Biosynthetic peptidoglycan transglycosylase-like"/>
    <property type="match status" value="1"/>
</dbReference>
<evidence type="ECO:0000256" key="16">
    <source>
        <dbReference type="ARBA" id="ARBA00022968"/>
    </source>
</evidence>
<keyword evidence="21" id="KW-0511">Multifunctional enzyme</keyword>
<evidence type="ECO:0000313" key="32">
    <source>
        <dbReference type="Proteomes" id="UP000788153"/>
    </source>
</evidence>
<evidence type="ECO:0000256" key="26">
    <source>
        <dbReference type="SAM" id="MobiDB-lite"/>
    </source>
</evidence>
<evidence type="ECO:0000256" key="6">
    <source>
        <dbReference type="ARBA" id="ARBA00018638"/>
    </source>
</evidence>
<feature type="domain" description="Glycosyl transferase family 51" evidence="29">
    <location>
        <begin position="80"/>
        <end position="254"/>
    </location>
</feature>
<dbReference type="PANTHER" id="PTHR32282">
    <property type="entry name" value="BINDING PROTEIN TRANSPEPTIDASE, PUTATIVE-RELATED"/>
    <property type="match status" value="1"/>
</dbReference>
<feature type="domain" description="Penicillin-binding protein transpeptidase" evidence="28">
    <location>
        <begin position="449"/>
        <end position="741"/>
    </location>
</feature>
<dbReference type="SUPFAM" id="SSF53955">
    <property type="entry name" value="Lysozyme-like"/>
    <property type="match status" value="1"/>
</dbReference>
<gene>
    <name evidence="31" type="ORF">FHT01_001577</name>
</gene>
<evidence type="ECO:0000256" key="2">
    <source>
        <dbReference type="ARBA" id="ARBA00004752"/>
    </source>
</evidence>
<keyword evidence="22" id="KW-0961">Cell wall biogenesis/degradation</keyword>
<keyword evidence="9" id="KW-0121">Carboxypeptidase</keyword>
<dbReference type="InterPro" id="IPR012338">
    <property type="entry name" value="Beta-lactam/transpept-like"/>
</dbReference>
<evidence type="ECO:0000259" key="30">
    <source>
        <dbReference type="Pfam" id="PF17092"/>
    </source>
</evidence>
<sequence length="837" mass="92421">MAEHSESTITLKLRRGLSGTGARLGQWRRRWWFKLFAWGALLAGLCGALLWFLVARDLPSVDQLQSYEPPLPTNIRAIDGAPIQTFARERRIELAYAEYPRQLIQAFLAAEDRTFFEHGGVDYPGIVSAMITNFRNDGRPVGASTITQQVAKNLLLTNEVSYIRKLREVMLAWRIEDALTKQQILELYLNQIFLGRNAYGVEAAADAYFGKSVEQLTLPQMAYLAILPKGPANYDPVRNADRAVDRRNWVLGEMRRNDFIDQAQYAQAVAEPLGTTQRSARRVPQIGGYFVEEVRRELLERFGEDDKDSPHSVYAGGLWVRSSLNPKLQEYATDALREGLLRFDRGRGWSGPLGTTEIDGDNWRGVLASSNIGVDYDDWRAAIVIAKDGSDAEIGFVDGSTGTLPRGNAVMPVRGEGGTAFAALKAGDVIAVAPSGSDWSLRSVPKISGGMVVEDPRTGRVLAMQGGFDSRIQSFNRATQALRQPGSTIKPIVYAAALENGMTPASIVVDGPYCVNQGARLGVKCFRNFANSRGAGPQTMRWGIEQSRNLMTVRLAATTGMDKVVDMMQKTGISQQKYAPYLAFALGAGETTVLRMVNAYSMLANNGRELKPTVIDYVQDRRGKVILPENWRPCEGCNMPDWDGKPMPRPQIRARNVMNPISAYQMTHIMEGVVQRGTATTLRDLKRPMMGKTGTTTGPTDVWFVGGTPQMIAGLYLGYDTPVSLGGYAQGGRIAAPIYKDFAVKAYEGMEVVPFRAPPGTRIVRIDRRSGRPVSSGWPSDAPLSPVIWEAFKPESEPRRARRRDEATKALPVEKKAAAPRAQPRDSDFLQREGGIY</sequence>
<keyword evidence="14 31" id="KW-0378">Hydrolase</keyword>
<evidence type="ECO:0000256" key="1">
    <source>
        <dbReference type="ARBA" id="ARBA00004249"/>
    </source>
</evidence>
<reference evidence="31 32" key="1">
    <citation type="submission" date="2020-03" db="EMBL/GenBank/DDBJ databases">
        <title>Genomic Encyclopedia of Type Strains, Phase IV (KMG-IV): sequencing the most valuable type-strain genomes for metagenomic binning, comparative biology and taxonomic classification.</title>
        <authorList>
            <person name="Goeker M."/>
        </authorList>
    </citation>
    <scope>NUCLEOTIDE SEQUENCE [LARGE SCALE GENOMIC DNA]</scope>
    <source>
        <strain evidence="31 32">DSM 22753</strain>
    </source>
</reference>
<dbReference type="Pfam" id="PF00912">
    <property type="entry name" value="Transgly"/>
    <property type="match status" value="1"/>
</dbReference>
<evidence type="ECO:0000259" key="29">
    <source>
        <dbReference type="Pfam" id="PF00912"/>
    </source>
</evidence>
<dbReference type="EC" id="2.4.99.28" evidence="24"/>
<dbReference type="InterPro" id="IPR001264">
    <property type="entry name" value="Glyco_trans_51"/>
</dbReference>
<evidence type="ECO:0000256" key="3">
    <source>
        <dbReference type="ARBA" id="ARBA00007090"/>
    </source>
</evidence>
<keyword evidence="19 27" id="KW-0472">Membrane</keyword>
<evidence type="ECO:0000256" key="21">
    <source>
        <dbReference type="ARBA" id="ARBA00023268"/>
    </source>
</evidence>
<dbReference type="InterPro" id="IPR031376">
    <property type="entry name" value="PCB_OB"/>
</dbReference>
<protein>
    <recommendedName>
        <fullName evidence="6">Penicillin-binding protein 1A</fullName>
        <ecNumber evidence="24">2.4.99.28</ecNumber>
        <ecNumber evidence="5">3.4.16.4</ecNumber>
    </recommendedName>
</protein>
<keyword evidence="11 31" id="KW-0328">Glycosyltransferase</keyword>
<dbReference type="Gene3D" id="3.40.710.10">
    <property type="entry name" value="DD-peptidase/beta-lactamase superfamily"/>
    <property type="match status" value="2"/>
</dbReference>
<evidence type="ECO:0000256" key="22">
    <source>
        <dbReference type="ARBA" id="ARBA00023316"/>
    </source>
</evidence>
<evidence type="ECO:0000256" key="18">
    <source>
        <dbReference type="ARBA" id="ARBA00022989"/>
    </source>
</evidence>
<keyword evidence="15" id="KW-0133">Cell shape</keyword>
<dbReference type="InterPro" id="IPR023346">
    <property type="entry name" value="Lysozyme-like_dom_sf"/>
</dbReference>
<evidence type="ECO:0000256" key="24">
    <source>
        <dbReference type="ARBA" id="ARBA00044770"/>
    </source>
</evidence>
<dbReference type="Proteomes" id="UP000788153">
    <property type="component" value="Unassembled WGS sequence"/>
</dbReference>
<dbReference type="Pfam" id="PF00905">
    <property type="entry name" value="Transpeptidase"/>
    <property type="match status" value="1"/>
</dbReference>
<evidence type="ECO:0000256" key="8">
    <source>
        <dbReference type="ARBA" id="ARBA00022519"/>
    </source>
</evidence>
<accession>A0ABX0U0D4</accession>
<evidence type="ECO:0000256" key="9">
    <source>
        <dbReference type="ARBA" id="ARBA00022645"/>
    </source>
</evidence>
<evidence type="ECO:0000256" key="25">
    <source>
        <dbReference type="ARBA" id="ARBA00049902"/>
    </source>
</evidence>
<evidence type="ECO:0000256" key="14">
    <source>
        <dbReference type="ARBA" id="ARBA00022801"/>
    </source>
</evidence>
<dbReference type="SUPFAM" id="SSF56601">
    <property type="entry name" value="beta-lactamase/transpeptidase-like"/>
    <property type="match status" value="1"/>
</dbReference>
<dbReference type="InterPro" id="IPR001460">
    <property type="entry name" value="PCN-bd_Tpept"/>
</dbReference>
<dbReference type="RefSeq" id="WP_140046401.1">
    <property type="nucleotide sequence ID" value="NZ_BAAAEV010000001.1"/>
</dbReference>
<evidence type="ECO:0000256" key="17">
    <source>
        <dbReference type="ARBA" id="ARBA00022984"/>
    </source>
</evidence>
<keyword evidence="18 27" id="KW-1133">Transmembrane helix</keyword>
<dbReference type="EC" id="3.4.16.4" evidence="5"/>
<name>A0ABX0U0D4_9SPHN</name>
<proteinExistence type="inferred from homology"/>
<evidence type="ECO:0000256" key="13">
    <source>
        <dbReference type="ARBA" id="ARBA00022692"/>
    </source>
</evidence>
<feature type="transmembrane region" description="Helical" evidence="27">
    <location>
        <begin position="31"/>
        <end position="54"/>
    </location>
</feature>
<comment type="similarity">
    <text evidence="3">In the C-terminal section; belongs to the transpeptidase family.</text>
</comment>
<evidence type="ECO:0000256" key="27">
    <source>
        <dbReference type="SAM" id="Phobius"/>
    </source>
</evidence>
<evidence type="ECO:0000256" key="5">
    <source>
        <dbReference type="ARBA" id="ARBA00012448"/>
    </source>
</evidence>
<evidence type="ECO:0000256" key="4">
    <source>
        <dbReference type="ARBA" id="ARBA00007739"/>
    </source>
</evidence>
<evidence type="ECO:0000256" key="12">
    <source>
        <dbReference type="ARBA" id="ARBA00022679"/>
    </source>
</evidence>
<comment type="catalytic activity">
    <reaction evidence="25">
        <text>[GlcNAc-(1-&gt;4)-Mur2Ac(oyl-L-Ala-gamma-D-Glu-L-Lys-D-Ala-D-Ala)](n)-di-trans,octa-cis-undecaprenyl diphosphate + beta-D-GlcNAc-(1-&gt;4)-Mur2Ac(oyl-L-Ala-gamma-D-Glu-L-Lys-D-Ala-D-Ala)-di-trans,octa-cis-undecaprenyl diphosphate = [GlcNAc-(1-&gt;4)-Mur2Ac(oyl-L-Ala-gamma-D-Glu-L-Lys-D-Ala-D-Ala)](n+1)-di-trans,octa-cis-undecaprenyl diphosphate + di-trans,octa-cis-undecaprenyl diphosphate + H(+)</text>
        <dbReference type="Rhea" id="RHEA:23708"/>
        <dbReference type="Rhea" id="RHEA-COMP:9602"/>
        <dbReference type="Rhea" id="RHEA-COMP:9603"/>
        <dbReference type="ChEBI" id="CHEBI:15378"/>
        <dbReference type="ChEBI" id="CHEBI:58405"/>
        <dbReference type="ChEBI" id="CHEBI:60033"/>
        <dbReference type="ChEBI" id="CHEBI:78435"/>
        <dbReference type="EC" id="2.4.99.28"/>
    </reaction>
</comment>
<evidence type="ECO:0000256" key="15">
    <source>
        <dbReference type="ARBA" id="ARBA00022960"/>
    </source>
</evidence>
<keyword evidence="12 31" id="KW-0808">Transferase</keyword>
<evidence type="ECO:0000256" key="19">
    <source>
        <dbReference type="ARBA" id="ARBA00023136"/>
    </source>
</evidence>